<sequence length="108" mass="11689">MLRSNIQLLAGFYHGNSSASVTFDQYSLFLDNEGTGASLALVKVSTGSRTITILSSSLKSPRKLAYLSSSVAQFITNGLALTEFRLAPDHISTQKRLEVHSRLPDESG</sequence>
<comment type="caution">
    <text evidence="1">The sequence shown here is derived from an EMBL/GenBank/DDBJ whole genome shotgun (WGS) entry which is preliminary data.</text>
</comment>
<keyword evidence="2" id="KW-1185">Reference proteome</keyword>
<protein>
    <submittedName>
        <fullName evidence="1">1566_t:CDS:1</fullName>
    </submittedName>
</protein>
<reference evidence="1" key="1">
    <citation type="submission" date="2021-06" db="EMBL/GenBank/DDBJ databases">
        <authorList>
            <person name="Kallberg Y."/>
            <person name="Tangrot J."/>
            <person name="Rosling A."/>
        </authorList>
    </citation>
    <scope>NUCLEOTIDE SEQUENCE</scope>
    <source>
        <strain evidence="1">CL356</strain>
    </source>
</reference>
<dbReference type="Proteomes" id="UP000789525">
    <property type="component" value="Unassembled WGS sequence"/>
</dbReference>
<evidence type="ECO:0000313" key="2">
    <source>
        <dbReference type="Proteomes" id="UP000789525"/>
    </source>
</evidence>
<organism evidence="1 2">
    <name type="scientific">Acaulospora colombiana</name>
    <dbReference type="NCBI Taxonomy" id="27376"/>
    <lineage>
        <taxon>Eukaryota</taxon>
        <taxon>Fungi</taxon>
        <taxon>Fungi incertae sedis</taxon>
        <taxon>Mucoromycota</taxon>
        <taxon>Glomeromycotina</taxon>
        <taxon>Glomeromycetes</taxon>
        <taxon>Diversisporales</taxon>
        <taxon>Acaulosporaceae</taxon>
        <taxon>Acaulospora</taxon>
    </lineage>
</organism>
<accession>A0ACA9PPK8</accession>
<proteinExistence type="predicted"/>
<dbReference type="EMBL" id="CAJVPT010036786">
    <property type="protein sequence ID" value="CAG8715620.1"/>
    <property type="molecule type" value="Genomic_DNA"/>
</dbReference>
<name>A0ACA9PPK8_9GLOM</name>
<gene>
    <name evidence="1" type="ORF">ACOLOM_LOCUS10888</name>
</gene>
<evidence type="ECO:0000313" key="1">
    <source>
        <dbReference type="EMBL" id="CAG8715620.1"/>
    </source>
</evidence>